<keyword evidence="1" id="KW-0472">Membrane</keyword>
<evidence type="ECO:0000256" key="1">
    <source>
        <dbReference type="SAM" id="Phobius"/>
    </source>
</evidence>
<organism evidence="2 3">
    <name type="scientific">Gallibacterium genomosp. 3</name>
    <dbReference type="NCBI Taxonomy" id="505345"/>
    <lineage>
        <taxon>Bacteria</taxon>
        <taxon>Pseudomonadati</taxon>
        <taxon>Pseudomonadota</taxon>
        <taxon>Gammaproteobacteria</taxon>
        <taxon>Pasteurellales</taxon>
        <taxon>Pasteurellaceae</taxon>
        <taxon>Gallibacterium</taxon>
    </lineage>
</organism>
<feature type="transmembrane region" description="Helical" evidence="1">
    <location>
        <begin position="128"/>
        <end position="149"/>
    </location>
</feature>
<proteinExistence type="predicted"/>
<dbReference type="InterPro" id="IPR007339">
    <property type="entry name" value="RclC-like"/>
</dbReference>
<comment type="caution">
    <text evidence="2">The sequence shown here is derived from an EMBL/GenBank/DDBJ whole genome shotgun (WGS) entry which is preliminary data.</text>
</comment>
<dbReference type="GO" id="GO:1901530">
    <property type="term" value="P:response to hypochlorite"/>
    <property type="evidence" value="ECO:0007669"/>
    <property type="project" value="TreeGrafter"/>
</dbReference>
<dbReference type="PIRSF" id="PIRSF028065">
    <property type="entry name" value="UCP028065"/>
    <property type="match status" value="1"/>
</dbReference>
<feature type="transmembrane region" description="Helical" evidence="1">
    <location>
        <begin position="103"/>
        <end position="121"/>
    </location>
</feature>
<dbReference type="EMBL" id="JTJR01000046">
    <property type="protein sequence ID" value="OBX03092.1"/>
    <property type="molecule type" value="Genomic_DNA"/>
</dbReference>
<dbReference type="PATRIC" id="fig|505345.6.peg.2091"/>
<reference evidence="2 3" key="1">
    <citation type="submission" date="2014-11" db="EMBL/GenBank/DDBJ databases">
        <title>Pan-genome of Gallibacterium spp.</title>
        <authorList>
            <person name="Kudirkiene E."/>
            <person name="Bojesen A.M."/>
        </authorList>
    </citation>
    <scope>NUCLEOTIDE SEQUENCE [LARGE SCALE GENOMIC DNA]</scope>
    <source>
        <strain evidence="2 3">59/S3/89</strain>
    </source>
</reference>
<dbReference type="GO" id="GO:0005886">
    <property type="term" value="C:plasma membrane"/>
    <property type="evidence" value="ECO:0007669"/>
    <property type="project" value="TreeGrafter"/>
</dbReference>
<dbReference type="PANTHER" id="PTHR40106:SF1">
    <property type="entry name" value="INNER MEMBRANE PROTEIN RCLC"/>
    <property type="match status" value="1"/>
</dbReference>
<keyword evidence="1" id="KW-0812">Transmembrane</keyword>
<accession>A0A1A7PN21</accession>
<dbReference type="Proteomes" id="UP000092626">
    <property type="component" value="Unassembled WGS sequence"/>
</dbReference>
<feature type="transmembrane region" description="Helical" evidence="1">
    <location>
        <begin position="169"/>
        <end position="195"/>
    </location>
</feature>
<evidence type="ECO:0000313" key="2">
    <source>
        <dbReference type="EMBL" id="OBX03092.1"/>
    </source>
</evidence>
<name>A0A1A7PN21_9PAST</name>
<evidence type="ECO:0000313" key="3">
    <source>
        <dbReference type="Proteomes" id="UP000092626"/>
    </source>
</evidence>
<dbReference type="InterPro" id="IPR016865">
    <property type="entry name" value="RclC"/>
</dbReference>
<feature type="transmembrane region" description="Helical" evidence="1">
    <location>
        <begin position="21"/>
        <end position="39"/>
    </location>
</feature>
<dbReference type="RefSeq" id="WP_065238060.1">
    <property type="nucleotide sequence ID" value="NZ_JTJR01000046.1"/>
</dbReference>
<protein>
    <submittedName>
        <fullName evidence="2">Membrane protein</fullName>
    </submittedName>
</protein>
<dbReference type="Pfam" id="PF04224">
    <property type="entry name" value="DUF417"/>
    <property type="match status" value="1"/>
</dbReference>
<keyword evidence="1" id="KW-1133">Transmembrane helix</keyword>
<dbReference type="PANTHER" id="PTHR40106">
    <property type="entry name" value="INNER MEMBRANE PROTEIN RCLC"/>
    <property type="match status" value="1"/>
</dbReference>
<dbReference type="AlphaFoldDB" id="A0A1A7PN21"/>
<gene>
    <name evidence="2" type="ORF">QV06_10310</name>
</gene>
<sequence>MQSLIEFAAKIIAPMQRQFINFVRIAICIVMVWIGGLKVCQYEADGIAHFVANSPFMSFLYKNGSNLVQNDKGDLVKEYTLYKNPEGKMVAKNIEWHKANGTYTASLIIGAMIVTIGLLTLSGIWSPTFGMIGGLLTFGMSIVTLSFLITTPETWVPNLGGDLPTPNYGFPYLSAAGRLIVKDIIMMAGGLTAAAECANRILAKRNNLA</sequence>